<dbReference type="InterPro" id="IPR009760">
    <property type="entry name" value="DUF1328"/>
</dbReference>
<keyword evidence="4 5" id="KW-0472">Membrane</keyword>
<reference evidence="6 7" key="1">
    <citation type="journal article" date="2015" name="Microbes Environ.">
        <title>Distribution and evolution of nitrogen fixation genes in the phylum bacteroidetes.</title>
        <authorList>
            <person name="Inoue J."/>
            <person name="Oshima K."/>
            <person name="Suda W."/>
            <person name="Sakamoto M."/>
            <person name="Iino T."/>
            <person name="Noda S."/>
            <person name="Hongoh Y."/>
            <person name="Hattori M."/>
            <person name="Ohkuma M."/>
        </authorList>
    </citation>
    <scope>NUCLEOTIDE SEQUENCE [LARGE SCALE GENOMIC DNA]</scope>
    <source>
        <strain evidence="6">JCM 15548</strain>
    </source>
</reference>
<evidence type="ECO:0000256" key="3">
    <source>
        <dbReference type="ARBA" id="ARBA00022989"/>
    </source>
</evidence>
<name>A0A0E9LRY2_9BACT</name>
<dbReference type="GO" id="GO:0005886">
    <property type="term" value="C:plasma membrane"/>
    <property type="evidence" value="ECO:0007669"/>
    <property type="project" value="InterPro"/>
</dbReference>
<keyword evidence="7" id="KW-1185">Reference proteome</keyword>
<evidence type="ECO:0000313" key="7">
    <source>
        <dbReference type="Proteomes" id="UP000032900"/>
    </source>
</evidence>
<keyword evidence="2 5" id="KW-0812">Transmembrane</keyword>
<evidence type="ECO:0000256" key="2">
    <source>
        <dbReference type="ARBA" id="ARBA00022692"/>
    </source>
</evidence>
<dbReference type="HAMAP" id="MF_01361">
    <property type="entry name" value="UPF0391"/>
    <property type="match status" value="1"/>
</dbReference>
<dbReference type="PIRSF" id="PIRSF036466">
    <property type="entry name" value="UCP036466"/>
    <property type="match status" value="1"/>
</dbReference>
<sequence length="52" mass="5523">MIGWIIAALIGALVFALLGFTGIARGFAAIAKILFYIFLVILAIVIIMNVVS</sequence>
<accession>A0A0E9LRY2</accession>
<protein>
    <submittedName>
        <fullName evidence="6">Uncharacterized protein</fullName>
    </submittedName>
</protein>
<dbReference type="AlphaFoldDB" id="A0A0E9LRY2"/>
<proteinExistence type="inferred from homology"/>
<evidence type="ECO:0000256" key="1">
    <source>
        <dbReference type="ARBA" id="ARBA00022475"/>
    </source>
</evidence>
<dbReference type="OrthoDB" id="5461362at2"/>
<keyword evidence="3 5" id="KW-1133">Transmembrane helix</keyword>
<evidence type="ECO:0000313" key="6">
    <source>
        <dbReference type="EMBL" id="GAO28048.1"/>
    </source>
</evidence>
<keyword evidence="1" id="KW-1003">Cell membrane</keyword>
<dbReference type="Proteomes" id="UP000032900">
    <property type="component" value="Unassembled WGS sequence"/>
</dbReference>
<dbReference type="EMBL" id="BAZW01000001">
    <property type="protein sequence ID" value="GAO28048.1"/>
    <property type="molecule type" value="Genomic_DNA"/>
</dbReference>
<feature type="transmembrane region" description="Helical" evidence="5">
    <location>
        <begin position="33"/>
        <end position="51"/>
    </location>
</feature>
<dbReference type="RefSeq" id="WP_083984887.1">
    <property type="nucleotide sequence ID" value="NZ_BAZW01000001.1"/>
</dbReference>
<organism evidence="6 7">
    <name type="scientific">Geofilum rubicundum JCM 15548</name>
    <dbReference type="NCBI Taxonomy" id="1236989"/>
    <lineage>
        <taxon>Bacteria</taxon>
        <taxon>Pseudomonadati</taxon>
        <taxon>Bacteroidota</taxon>
        <taxon>Bacteroidia</taxon>
        <taxon>Marinilabiliales</taxon>
        <taxon>Marinilabiliaceae</taxon>
        <taxon>Geofilum</taxon>
    </lineage>
</organism>
<evidence type="ECO:0000256" key="4">
    <source>
        <dbReference type="ARBA" id="ARBA00023136"/>
    </source>
</evidence>
<feature type="transmembrane region" description="Helical" evidence="5">
    <location>
        <begin position="6"/>
        <end position="24"/>
    </location>
</feature>
<gene>
    <name evidence="6" type="ORF">JCM15548_105</name>
</gene>
<evidence type="ECO:0000256" key="5">
    <source>
        <dbReference type="SAM" id="Phobius"/>
    </source>
</evidence>
<comment type="caution">
    <text evidence="6">The sequence shown here is derived from an EMBL/GenBank/DDBJ whole genome shotgun (WGS) entry which is preliminary data.</text>
</comment>
<dbReference type="Pfam" id="PF07043">
    <property type="entry name" value="DUF1328"/>
    <property type="match status" value="1"/>
</dbReference>